<dbReference type="Proteomes" id="UP000799428">
    <property type="component" value="Unassembled WGS sequence"/>
</dbReference>
<evidence type="ECO:0000313" key="1">
    <source>
        <dbReference type="EMBL" id="KAF2707402.1"/>
    </source>
</evidence>
<keyword evidence="2" id="KW-1185">Reference proteome</keyword>
<protein>
    <submittedName>
        <fullName evidence="1">Uncharacterized protein</fullName>
    </submittedName>
</protein>
<evidence type="ECO:0000313" key="2">
    <source>
        <dbReference type="Proteomes" id="UP000799428"/>
    </source>
</evidence>
<name>A0A6G1K4L9_9PLEO</name>
<gene>
    <name evidence="1" type="ORF">K504DRAFT_447399</name>
</gene>
<dbReference type="AlphaFoldDB" id="A0A6G1K4L9"/>
<organism evidence="1 2">
    <name type="scientific">Pleomassaria siparia CBS 279.74</name>
    <dbReference type="NCBI Taxonomy" id="1314801"/>
    <lineage>
        <taxon>Eukaryota</taxon>
        <taxon>Fungi</taxon>
        <taxon>Dikarya</taxon>
        <taxon>Ascomycota</taxon>
        <taxon>Pezizomycotina</taxon>
        <taxon>Dothideomycetes</taxon>
        <taxon>Pleosporomycetidae</taxon>
        <taxon>Pleosporales</taxon>
        <taxon>Pleomassariaceae</taxon>
        <taxon>Pleomassaria</taxon>
    </lineage>
</organism>
<dbReference type="EMBL" id="MU005774">
    <property type="protein sequence ID" value="KAF2707402.1"/>
    <property type="molecule type" value="Genomic_DNA"/>
</dbReference>
<accession>A0A6G1K4L9</accession>
<proteinExistence type="predicted"/>
<sequence>MTTDVAPAESSAKNMRCGAEIKCQARYSQPWRGHFHPRRRRGMVAVRHKHWHWHWHWHWHEYLKSSHPHLATACMQHARLRKRIPLSADLISIPCHTISRTASAMRRRMYLLVIISGRRLLFVHPSVVQRYLCYQEPGTTNIYRPGLQRAREWFINASL</sequence>
<reference evidence="1" key="1">
    <citation type="journal article" date="2020" name="Stud. Mycol.">
        <title>101 Dothideomycetes genomes: a test case for predicting lifestyles and emergence of pathogens.</title>
        <authorList>
            <person name="Haridas S."/>
            <person name="Albert R."/>
            <person name="Binder M."/>
            <person name="Bloem J."/>
            <person name="Labutti K."/>
            <person name="Salamov A."/>
            <person name="Andreopoulos B."/>
            <person name="Baker S."/>
            <person name="Barry K."/>
            <person name="Bills G."/>
            <person name="Bluhm B."/>
            <person name="Cannon C."/>
            <person name="Castanera R."/>
            <person name="Culley D."/>
            <person name="Daum C."/>
            <person name="Ezra D."/>
            <person name="Gonzalez J."/>
            <person name="Henrissat B."/>
            <person name="Kuo A."/>
            <person name="Liang C."/>
            <person name="Lipzen A."/>
            <person name="Lutzoni F."/>
            <person name="Magnuson J."/>
            <person name="Mondo S."/>
            <person name="Nolan M."/>
            <person name="Ohm R."/>
            <person name="Pangilinan J."/>
            <person name="Park H.-J."/>
            <person name="Ramirez L."/>
            <person name="Alfaro M."/>
            <person name="Sun H."/>
            <person name="Tritt A."/>
            <person name="Yoshinaga Y."/>
            <person name="Zwiers L.-H."/>
            <person name="Turgeon B."/>
            <person name="Goodwin S."/>
            <person name="Spatafora J."/>
            <person name="Crous P."/>
            <person name="Grigoriev I."/>
        </authorList>
    </citation>
    <scope>NUCLEOTIDE SEQUENCE</scope>
    <source>
        <strain evidence="1">CBS 279.74</strain>
    </source>
</reference>